<feature type="chain" id="PRO_5004201314" description="Transmembrane protein" evidence="2">
    <location>
        <begin position="18"/>
        <end position="158"/>
    </location>
</feature>
<dbReference type="HOGENOM" id="CLU_2054408_0_0_1"/>
<feature type="coiled-coil region" evidence="1">
    <location>
        <begin position="20"/>
        <end position="57"/>
    </location>
</feature>
<keyword evidence="4" id="KW-1185">Reference proteome</keyword>
<feature type="signal peptide" evidence="2">
    <location>
        <begin position="1"/>
        <end position="17"/>
    </location>
</feature>
<evidence type="ECO:0008006" key="5">
    <source>
        <dbReference type="Google" id="ProtNLM"/>
    </source>
</evidence>
<dbReference type="AlphaFoldDB" id="Q22YU8"/>
<keyword evidence="2" id="KW-0732">Signal</keyword>
<evidence type="ECO:0000313" key="4">
    <source>
        <dbReference type="Proteomes" id="UP000009168"/>
    </source>
</evidence>
<keyword evidence="1" id="KW-0175">Coiled coil</keyword>
<dbReference type="KEGG" id="tet:TTHERM_00122220"/>
<dbReference type="InParanoid" id="Q22YU8"/>
<name>Q22YU8_TETTS</name>
<sequence>MLLFILLYVEILLISIKYKIQNKQQQNKQIKKKINTIRMSQEREEILQKEITSVQDENDKISLDQKIEKLSVQEKYRQRTETNPIQMPPHQVKKQYICNERESSMIYFDDEEQFNKYINNQIVEKKTEEQVIQYLVFQKHIKQFLSVNSDSVFIDLFY</sequence>
<reference evidence="4" key="1">
    <citation type="journal article" date="2006" name="PLoS Biol.">
        <title>Macronuclear genome sequence of the ciliate Tetrahymena thermophila, a model eukaryote.</title>
        <authorList>
            <person name="Eisen J.A."/>
            <person name="Coyne R.S."/>
            <person name="Wu M."/>
            <person name="Wu D."/>
            <person name="Thiagarajan M."/>
            <person name="Wortman J.R."/>
            <person name="Badger J.H."/>
            <person name="Ren Q."/>
            <person name="Amedeo P."/>
            <person name="Jones K.M."/>
            <person name="Tallon L.J."/>
            <person name="Delcher A.L."/>
            <person name="Salzberg S.L."/>
            <person name="Silva J.C."/>
            <person name="Haas B.J."/>
            <person name="Majoros W.H."/>
            <person name="Farzad M."/>
            <person name="Carlton J.M."/>
            <person name="Smith R.K. Jr."/>
            <person name="Garg J."/>
            <person name="Pearlman R.E."/>
            <person name="Karrer K.M."/>
            <person name="Sun L."/>
            <person name="Manning G."/>
            <person name="Elde N.C."/>
            <person name="Turkewitz A.P."/>
            <person name="Asai D.J."/>
            <person name="Wilkes D.E."/>
            <person name="Wang Y."/>
            <person name="Cai H."/>
            <person name="Collins K."/>
            <person name="Stewart B.A."/>
            <person name="Lee S.R."/>
            <person name="Wilamowska K."/>
            <person name="Weinberg Z."/>
            <person name="Ruzzo W.L."/>
            <person name="Wloga D."/>
            <person name="Gaertig J."/>
            <person name="Frankel J."/>
            <person name="Tsao C.-C."/>
            <person name="Gorovsky M.A."/>
            <person name="Keeling P.J."/>
            <person name="Waller R.F."/>
            <person name="Patron N.J."/>
            <person name="Cherry J.M."/>
            <person name="Stover N.A."/>
            <person name="Krieger C.J."/>
            <person name="del Toro C."/>
            <person name="Ryder H.F."/>
            <person name="Williamson S.C."/>
            <person name="Barbeau R.A."/>
            <person name="Hamilton E.P."/>
            <person name="Orias E."/>
        </authorList>
    </citation>
    <scope>NUCLEOTIDE SEQUENCE [LARGE SCALE GENOMIC DNA]</scope>
    <source>
        <strain evidence="4">SB210</strain>
    </source>
</reference>
<evidence type="ECO:0000256" key="2">
    <source>
        <dbReference type="SAM" id="SignalP"/>
    </source>
</evidence>
<dbReference type="EMBL" id="GG662798">
    <property type="protein sequence ID" value="EAR90573.2"/>
    <property type="molecule type" value="Genomic_DNA"/>
</dbReference>
<gene>
    <name evidence="3" type="ORF">TTHERM_00122220</name>
</gene>
<accession>Q22YU8</accession>
<dbReference type="GeneID" id="7835387"/>
<dbReference type="Proteomes" id="UP000009168">
    <property type="component" value="Unassembled WGS sequence"/>
</dbReference>
<organism evidence="3 4">
    <name type="scientific">Tetrahymena thermophila (strain SB210)</name>
    <dbReference type="NCBI Taxonomy" id="312017"/>
    <lineage>
        <taxon>Eukaryota</taxon>
        <taxon>Sar</taxon>
        <taxon>Alveolata</taxon>
        <taxon>Ciliophora</taxon>
        <taxon>Intramacronucleata</taxon>
        <taxon>Oligohymenophorea</taxon>
        <taxon>Hymenostomatida</taxon>
        <taxon>Tetrahymenina</taxon>
        <taxon>Tetrahymenidae</taxon>
        <taxon>Tetrahymena</taxon>
    </lineage>
</organism>
<dbReference type="RefSeq" id="XP_001010818.2">
    <property type="nucleotide sequence ID" value="XM_001010818.2"/>
</dbReference>
<evidence type="ECO:0000256" key="1">
    <source>
        <dbReference type="SAM" id="Coils"/>
    </source>
</evidence>
<proteinExistence type="predicted"/>
<evidence type="ECO:0000313" key="3">
    <source>
        <dbReference type="EMBL" id="EAR90573.2"/>
    </source>
</evidence>
<protein>
    <recommendedName>
        <fullName evidence="5">Transmembrane protein</fullName>
    </recommendedName>
</protein>